<evidence type="ECO:0000256" key="2">
    <source>
        <dbReference type="ARBA" id="ARBA00022801"/>
    </source>
</evidence>
<dbReference type="InterPro" id="IPR006684">
    <property type="entry name" value="YbgC/YbaW"/>
</dbReference>
<dbReference type="PIRSF" id="PIRSF003230">
    <property type="entry name" value="YbgC"/>
    <property type="match status" value="1"/>
</dbReference>
<evidence type="ECO:0000313" key="4">
    <source>
        <dbReference type="Proteomes" id="UP000732105"/>
    </source>
</evidence>
<dbReference type="EMBL" id="RZNH01000001">
    <property type="protein sequence ID" value="NOU58200.1"/>
    <property type="molecule type" value="Genomic_DNA"/>
</dbReference>
<dbReference type="InterPro" id="IPR050563">
    <property type="entry name" value="4-hydroxybenzoyl-CoA_TE"/>
</dbReference>
<comment type="caution">
    <text evidence="3">The sequence shown here is derived from an EMBL/GenBank/DDBJ whole genome shotgun (WGS) entry which is preliminary data.</text>
</comment>
<dbReference type="CDD" id="cd00586">
    <property type="entry name" value="4HBT"/>
    <property type="match status" value="1"/>
</dbReference>
<organism evidence="3 4">
    <name type="scientific">Marinifilum caeruleilacunae</name>
    <dbReference type="NCBI Taxonomy" id="2499076"/>
    <lineage>
        <taxon>Bacteria</taxon>
        <taxon>Pseudomonadati</taxon>
        <taxon>Bacteroidota</taxon>
        <taxon>Bacteroidia</taxon>
        <taxon>Marinilabiliales</taxon>
        <taxon>Marinifilaceae</taxon>
    </lineage>
</organism>
<dbReference type="PANTHER" id="PTHR31793:SF27">
    <property type="entry name" value="NOVEL THIOESTERASE SUPERFAMILY DOMAIN AND SAPOSIN A-TYPE DOMAIN CONTAINING PROTEIN (0610012H03RIK)"/>
    <property type="match status" value="1"/>
</dbReference>
<dbReference type="Pfam" id="PF13279">
    <property type="entry name" value="4HBT_2"/>
    <property type="match status" value="1"/>
</dbReference>
<sequence length="134" mass="15667">MSKYIYTLPLKVRDYECDIQGVVNNSVYQNYLEHARHEFLESIGSNFKKLHEEGIDAMVARIEIDYKTSLTSGDEFEVRLNIEREGLKLVFNEDIYRKSDNKLCAKGKVFVICLVNGRLSKGEVFDELFREYLL</sequence>
<evidence type="ECO:0000313" key="3">
    <source>
        <dbReference type="EMBL" id="NOU58200.1"/>
    </source>
</evidence>
<dbReference type="NCBIfam" id="TIGR00051">
    <property type="entry name" value="YbgC/FadM family acyl-CoA thioesterase"/>
    <property type="match status" value="1"/>
</dbReference>
<dbReference type="Proteomes" id="UP000732105">
    <property type="component" value="Unassembled WGS sequence"/>
</dbReference>
<proteinExistence type="inferred from homology"/>
<dbReference type="InterPro" id="IPR029069">
    <property type="entry name" value="HotDog_dom_sf"/>
</dbReference>
<dbReference type="Gene3D" id="3.10.129.10">
    <property type="entry name" value="Hotdog Thioesterase"/>
    <property type="match status" value="1"/>
</dbReference>
<comment type="similarity">
    <text evidence="1">Belongs to the 4-hydroxybenzoyl-CoA thioesterase family.</text>
</comment>
<protein>
    <submittedName>
        <fullName evidence="3">Acyl-CoA thioesterase</fullName>
    </submittedName>
</protein>
<name>A0ABX1WQ32_9BACT</name>
<dbReference type="SUPFAM" id="SSF54637">
    <property type="entry name" value="Thioesterase/thiol ester dehydrase-isomerase"/>
    <property type="match status" value="1"/>
</dbReference>
<dbReference type="PANTHER" id="PTHR31793">
    <property type="entry name" value="4-HYDROXYBENZOYL-COA THIOESTERASE FAMILY MEMBER"/>
    <property type="match status" value="1"/>
</dbReference>
<evidence type="ECO:0000256" key="1">
    <source>
        <dbReference type="ARBA" id="ARBA00005953"/>
    </source>
</evidence>
<reference evidence="3 4" key="1">
    <citation type="submission" date="2018-12" db="EMBL/GenBank/DDBJ databases">
        <title>Marinifilum JC070 sp. nov., a marine bacterium isolated from Yongle Blue Hole in the South China Sea.</title>
        <authorList>
            <person name="Fu T."/>
        </authorList>
    </citation>
    <scope>NUCLEOTIDE SEQUENCE [LARGE SCALE GENOMIC DNA]</scope>
    <source>
        <strain evidence="3 4">JC070</strain>
    </source>
</reference>
<dbReference type="RefSeq" id="WP_171593471.1">
    <property type="nucleotide sequence ID" value="NZ_RZNH01000001.1"/>
</dbReference>
<gene>
    <name evidence="3" type="ORF">ELS83_00125</name>
</gene>
<keyword evidence="4" id="KW-1185">Reference proteome</keyword>
<accession>A0ABX1WQ32</accession>
<keyword evidence="2" id="KW-0378">Hydrolase</keyword>